<gene>
    <name evidence="1" type="ORF">AAND1436_LOCUS31507</name>
</gene>
<organism evidence="1">
    <name type="scientific">Alexandrium andersonii</name>
    <dbReference type="NCBI Taxonomy" id="327968"/>
    <lineage>
        <taxon>Eukaryota</taxon>
        <taxon>Sar</taxon>
        <taxon>Alveolata</taxon>
        <taxon>Dinophyceae</taxon>
        <taxon>Gonyaulacales</taxon>
        <taxon>Pyrocystaceae</taxon>
        <taxon>Alexandrium</taxon>
    </lineage>
</organism>
<reference evidence="1" key="1">
    <citation type="submission" date="2021-01" db="EMBL/GenBank/DDBJ databases">
        <authorList>
            <person name="Corre E."/>
            <person name="Pelletier E."/>
            <person name="Niang G."/>
            <person name="Scheremetjew M."/>
            <person name="Finn R."/>
            <person name="Kale V."/>
            <person name="Holt S."/>
            <person name="Cochrane G."/>
            <person name="Meng A."/>
            <person name="Brown T."/>
            <person name="Cohen L."/>
        </authorList>
    </citation>
    <scope>NUCLEOTIDE SEQUENCE</scope>
    <source>
        <strain evidence="1">CCMP2222</strain>
    </source>
</reference>
<dbReference type="EMBL" id="HBGQ01065251">
    <property type="protein sequence ID" value="CAD9473323.1"/>
    <property type="molecule type" value="Transcribed_RNA"/>
</dbReference>
<sequence>MFPEGTCVEDLDNVLFPSDGRDGSSYRSATCSAIRVERSRGGSAEDRTFAQELPADGLLPRRLEVTDRVAVVLLPACRPPTTACADFFGVILGGERLHARSNEIARQIATGQIGRDISAAGPRAKGVHALRTLLALASLGATLSAACA</sequence>
<proteinExistence type="predicted"/>
<dbReference type="AlphaFoldDB" id="A0A7S2MB32"/>
<accession>A0A7S2MB32</accession>
<name>A0A7S2MB32_9DINO</name>
<evidence type="ECO:0000313" key="1">
    <source>
        <dbReference type="EMBL" id="CAD9473323.1"/>
    </source>
</evidence>
<protein>
    <submittedName>
        <fullName evidence="1">Uncharacterized protein</fullName>
    </submittedName>
</protein>